<name>A0A383V2I0_BLUHO</name>
<dbReference type="VEuPathDB" id="FungiDB:BLGHR1_17011"/>
<evidence type="ECO:0008006" key="6">
    <source>
        <dbReference type="Google" id="ProtNLM"/>
    </source>
</evidence>
<reference evidence="4 5" key="1">
    <citation type="submission" date="2017-11" db="EMBL/GenBank/DDBJ databases">
        <authorList>
            <person name="Kracher B."/>
        </authorList>
    </citation>
    <scope>NUCLEOTIDE SEQUENCE [LARGE SCALE GENOMIC DNA]</scope>
    <source>
        <strain evidence="4 5">RACE1</strain>
    </source>
</reference>
<evidence type="ECO:0000313" key="3">
    <source>
        <dbReference type="EMBL" id="SZF06208.1"/>
    </source>
</evidence>
<evidence type="ECO:0000256" key="1">
    <source>
        <dbReference type="SAM" id="SignalP"/>
    </source>
</evidence>
<gene>
    <name evidence="2" type="ORF">BLGHR1_17010</name>
    <name evidence="3" type="ORF">BLGHR1_17011</name>
    <name evidence="4" type="ORF">BLGHR1_17012</name>
</gene>
<evidence type="ECO:0000313" key="2">
    <source>
        <dbReference type="EMBL" id="SZF06207.1"/>
    </source>
</evidence>
<feature type="chain" id="PRO_5044587019" description="Candidate secreted effector protein" evidence="1">
    <location>
        <begin position="22"/>
        <end position="118"/>
    </location>
</feature>
<dbReference type="VEuPathDB" id="FungiDB:BLGHR1_17012"/>
<dbReference type="AlphaFoldDB" id="A0A383V2I0"/>
<feature type="signal peptide" evidence="1">
    <location>
        <begin position="1"/>
        <end position="21"/>
    </location>
</feature>
<keyword evidence="1" id="KW-0732">Signal</keyword>
<proteinExistence type="predicted"/>
<dbReference type="EMBL" id="UNSH01000090">
    <property type="protein sequence ID" value="SZF06208.1"/>
    <property type="molecule type" value="Genomic_DNA"/>
</dbReference>
<dbReference type="EMBL" id="UNSH01000090">
    <property type="protein sequence ID" value="SZF06209.1"/>
    <property type="molecule type" value="Genomic_DNA"/>
</dbReference>
<sequence>MKSSALVFFAALLSYLMPVLGALYYNCEESLIFKATVIQRVRVKHQELVAQGLQPDQFQAGSTFGQVTYDTISAVEPNNEMEITITFDKNQFVLSVQALCLGRTFNCPAVEHGTEYYN</sequence>
<evidence type="ECO:0000313" key="5">
    <source>
        <dbReference type="Proteomes" id="UP000275772"/>
    </source>
</evidence>
<dbReference type="EMBL" id="UNSH01000090">
    <property type="protein sequence ID" value="SZF06207.1"/>
    <property type="molecule type" value="Genomic_DNA"/>
</dbReference>
<accession>A0A383V2I0</accession>
<dbReference type="VEuPathDB" id="FungiDB:BLGHR1_17010"/>
<organism evidence="4 5">
    <name type="scientific">Blumeria hordei</name>
    <name type="common">Barley powdery mildew</name>
    <name type="synonym">Blumeria graminis f. sp. hordei</name>
    <dbReference type="NCBI Taxonomy" id="2867405"/>
    <lineage>
        <taxon>Eukaryota</taxon>
        <taxon>Fungi</taxon>
        <taxon>Dikarya</taxon>
        <taxon>Ascomycota</taxon>
        <taxon>Pezizomycotina</taxon>
        <taxon>Leotiomycetes</taxon>
        <taxon>Erysiphales</taxon>
        <taxon>Erysiphaceae</taxon>
        <taxon>Blumeria</taxon>
    </lineage>
</organism>
<dbReference type="Proteomes" id="UP000275772">
    <property type="component" value="Unassembled WGS sequence"/>
</dbReference>
<protein>
    <recommendedName>
        <fullName evidence="6">Candidate secreted effector protein</fullName>
    </recommendedName>
</protein>
<evidence type="ECO:0000313" key="4">
    <source>
        <dbReference type="EMBL" id="SZF06209.1"/>
    </source>
</evidence>